<dbReference type="EMBL" id="BAAAFA010000009">
    <property type="protein sequence ID" value="GAA0820850.1"/>
    <property type="molecule type" value="Genomic_DNA"/>
</dbReference>
<dbReference type="SUPFAM" id="SSF56112">
    <property type="entry name" value="Protein kinase-like (PK-like)"/>
    <property type="match status" value="1"/>
</dbReference>
<dbReference type="PROSITE" id="PS50011">
    <property type="entry name" value="PROTEIN_KINASE_DOM"/>
    <property type="match status" value="1"/>
</dbReference>
<organism evidence="3 4">
    <name type="scientific">Colwellia asteriadis</name>
    <dbReference type="NCBI Taxonomy" id="517723"/>
    <lineage>
        <taxon>Bacteria</taxon>
        <taxon>Pseudomonadati</taxon>
        <taxon>Pseudomonadota</taxon>
        <taxon>Gammaproteobacteria</taxon>
        <taxon>Alteromonadales</taxon>
        <taxon>Colwelliaceae</taxon>
        <taxon>Colwellia</taxon>
    </lineage>
</organism>
<proteinExistence type="predicted"/>
<feature type="compositionally biased region" description="Polar residues" evidence="1">
    <location>
        <begin position="342"/>
        <end position="369"/>
    </location>
</feature>
<accession>A0ABN1L9B8</accession>
<evidence type="ECO:0000256" key="1">
    <source>
        <dbReference type="SAM" id="MobiDB-lite"/>
    </source>
</evidence>
<feature type="domain" description="Protein kinase" evidence="2">
    <location>
        <begin position="23"/>
        <end position="320"/>
    </location>
</feature>
<gene>
    <name evidence="3" type="ORF">GCM10009111_26960</name>
</gene>
<comment type="caution">
    <text evidence="3">The sequence shown here is derived from an EMBL/GenBank/DDBJ whole genome shotgun (WGS) entry which is preliminary data.</text>
</comment>
<sequence>MGHGKVSNNVKLLYLDGKSAQVQHKQKAISSGADGTIYASVDGKLALKIYHDPTKDMQRQDKLWQMLAHAPTTAGFCWPIAVVSDKKNNFIGYAMPLLDLSSCHTLEMLLSKRLRESLGITESYQFRVTVAINLASKVAELHRLGHHIIDLKPANLSFDQHTGEVVILDCDGFSIQGKNKRFKGHQYTAGYIAPEAFGAKITPEKLGIGQDLFALAAILFQLLNNGLHPFQGVSRNGKLLPSDNQAKITAGLYAYAKKPHAKIKPSPWSIHTDFPEALSQAFTQSLISKLRTKASVWQQLLSAQSLQLKVCQQDANHAYWQKNCPHCQLHQSRAKVQKKTKGNNNTSAKQPSGLNAQQQSANNQTHPRTVNPSSVIMAIIVITLAIITLYSCSGSESVIKQNNSSQSPTNSNADDTAITNDRVKFTYKAAPELTVAHSLSGNVTYKSRGITSRRDSEILAEIPFYQLSAFDSAADFPLIKYSPFGAISPSVSPEVSLKKIDFEMTGSEVAKLAHRTDRLYRLDDWQYDRHNNHAYVYNCKYSPGVCTHVTQMNSGKKVSYKFNDFSAEDRLPGEKVKMSEHSYRPWRFSLTGNGKKIVMMSNFELLVYDVNNSNKPIIKQKLPEKWADWNITRLLTVNNGQRLFISLAKSEKYGINYQGFVVELSLIDGVYQITTDFSRLTGANTMSGVDVATNLAGDILAIGEYVHPEINGTKYEFFSKPIEVALAYPVISLWQKTAQGWQPLQSLENKTLTVTPNQYNPAKVLVEVPSNISDTIMHMAALLTVLSDSKIVSDLGVNRGFMFNQRGNVLLTGIDAKRRGKFTDSKVSIYKLNAARNSLSLTAELEETYTSTNSSQKTLGLKEFTYLSAALSNDGTQVAFGWFVFADAKSDDWKKTLATQQYQLDLFNVNTKPVH</sequence>
<reference evidence="3 4" key="1">
    <citation type="journal article" date="2019" name="Int. J. Syst. Evol. Microbiol.">
        <title>The Global Catalogue of Microorganisms (GCM) 10K type strain sequencing project: providing services to taxonomists for standard genome sequencing and annotation.</title>
        <authorList>
            <consortium name="The Broad Institute Genomics Platform"/>
            <consortium name="The Broad Institute Genome Sequencing Center for Infectious Disease"/>
            <person name="Wu L."/>
            <person name="Ma J."/>
        </authorList>
    </citation>
    <scope>NUCLEOTIDE SEQUENCE [LARGE SCALE GENOMIC DNA]</scope>
    <source>
        <strain evidence="3 4">JCM 15608</strain>
    </source>
</reference>
<evidence type="ECO:0000313" key="4">
    <source>
        <dbReference type="Proteomes" id="UP001500021"/>
    </source>
</evidence>
<dbReference type="InterPro" id="IPR011009">
    <property type="entry name" value="Kinase-like_dom_sf"/>
</dbReference>
<keyword evidence="4" id="KW-1185">Reference proteome</keyword>
<dbReference type="Gene3D" id="1.10.510.10">
    <property type="entry name" value="Transferase(Phosphotransferase) domain 1"/>
    <property type="match status" value="1"/>
</dbReference>
<protein>
    <recommendedName>
        <fullName evidence="2">Protein kinase domain-containing protein</fullName>
    </recommendedName>
</protein>
<evidence type="ECO:0000313" key="3">
    <source>
        <dbReference type="EMBL" id="GAA0820850.1"/>
    </source>
</evidence>
<name>A0ABN1L9B8_9GAMM</name>
<feature type="region of interest" description="Disordered" evidence="1">
    <location>
        <begin position="335"/>
        <end position="369"/>
    </location>
</feature>
<evidence type="ECO:0000259" key="2">
    <source>
        <dbReference type="PROSITE" id="PS50011"/>
    </source>
</evidence>
<dbReference type="InterPro" id="IPR000719">
    <property type="entry name" value="Prot_kinase_dom"/>
</dbReference>
<dbReference type="Proteomes" id="UP001500021">
    <property type="component" value="Unassembled WGS sequence"/>
</dbReference>